<dbReference type="Gene3D" id="3.30.930.30">
    <property type="match status" value="1"/>
</dbReference>
<dbReference type="GO" id="GO:0006310">
    <property type="term" value="P:DNA recombination"/>
    <property type="evidence" value="ECO:0007669"/>
    <property type="project" value="InterPro"/>
</dbReference>
<dbReference type="EMBL" id="LN852943">
    <property type="protein sequence ID" value="CRY94523.1"/>
    <property type="molecule type" value="Genomic_DNA"/>
</dbReference>
<dbReference type="CDD" id="cd17242">
    <property type="entry name" value="MobM_relaxase"/>
    <property type="match status" value="1"/>
</dbReference>
<dbReference type="AlphaFoldDB" id="A0A0H5PY82"/>
<sequence length="448" mass="50315">MTVAPLIAMKSTKCESLEAVGKELDRRAHTYANDVDQSGRHVGYLCRAGDESPVPLEQAIERRMGELNTKRKIRDNQVRAMGFIVSSNDALDEKDAREFLDRSVQWFGARYGYENLLAAQIHLDEGTPHAHIWIAPVIRGEDGHDRLCAKELFAPDKRRKNADGKWEVTAQGTMSRLQEDFWEQVAKPYGYERPLRHELRAKGYRSLDAYKVQVGTTRALKSEIETLEGARDKAKHGAMTAKRELDGLEQLRVESHVKLGAVTAKVDEKRAQAAEIDRRIAEKMAEIDRLDGEIGEKIELRNEVGDNLQREQRRLESVRQAAGRLEKDVEELEAIASLANQFDHAGRFEKRGILDEIAARCDGLRGRVKQVVEGIRGAVGRLEVAIADLARKLAPRSARMTTRALKRDLTALEKDMSPVTLASEARDAARASNARRGNVPQRDCGQSR</sequence>
<organism evidence="3">
    <name type="scientific">uncultured prokaryote</name>
    <dbReference type="NCBI Taxonomy" id="198431"/>
    <lineage>
        <taxon>unclassified sequences</taxon>
        <taxon>environmental samples</taxon>
    </lineage>
</organism>
<name>A0A0H5PY82_9ZZZZ</name>
<dbReference type="GO" id="GO:0003677">
    <property type="term" value="F:DNA binding"/>
    <property type="evidence" value="ECO:0007669"/>
    <property type="project" value="InterPro"/>
</dbReference>
<evidence type="ECO:0000313" key="3">
    <source>
        <dbReference type="EMBL" id="CRY94523.1"/>
    </source>
</evidence>
<feature type="region of interest" description="Disordered" evidence="2">
    <location>
        <begin position="420"/>
        <end position="448"/>
    </location>
</feature>
<feature type="coiled-coil region" evidence="1">
    <location>
        <begin position="266"/>
        <end position="335"/>
    </location>
</feature>
<evidence type="ECO:0008006" key="4">
    <source>
        <dbReference type="Google" id="ProtNLM"/>
    </source>
</evidence>
<keyword evidence="1" id="KW-0175">Coiled coil</keyword>
<dbReference type="NCBIfam" id="NF041497">
    <property type="entry name" value="MobV"/>
    <property type="match status" value="1"/>
</dbReference>
<dbReference type="InterPro" id="IPR001668">
    <property type="entry name" value="Mob_Pre"/>
</dbReference>
<geneLocation type="plasmid" evidence="3">
    <name>pRGRH0271</name>
</geneLocation>
<protein>
    <recommendedName>
        <fullName evidence="4">Plasmid recombination enzyme</fullName>
    </recommendedName>
</protein>
<dbReference type="Pfam" id="PF01076">
    <property type="entry name" value="Mob_Pre"/>
    <property type="match status" value="1"/>
</dbReference>
<evidence type="ECO:0000256" key="1">
    <source>
        <dbReference type="SAM" id="Coils"/>
    </source>
</evidence>
<accession>A0A0H5PY82</accession>
<evidence type="ECO:0000256" key="2">
    <source>
        <dbReference type="SAM" id="MobiDB-lite"/>
    </source>
</evidence>
<keyword evidence="3" id="KW-0614">Plasmid</keyword>
<reference evidence="3" key="1">
    <citation type="submission" date="2015-06" db="EMBL/GenBank/DDBJ databases">
        <authorList>
            <person name="Joergensen T."/>
        </authorList>
    </citation>
    <scope>NUCLEOTIDE SEQUENCE</scope>
    <source>
        <plasmid evidence="3">pRGRH0271</plasmid>
    </source>
</reference>
<proteinExistence type="predicted"/>
<reference evidence="3" key="2">
    <citation type="submission" date="2015-07" db="EMBL/GenBank/DDBJ databases">
        <title>Plasmids, circular viruses and viroids from rat gut.</title>
        <authorList>
            <person name="Jorgensen T.J."/>
            <person name="Hansen M.A."/>
            <person name="Xu Z."/>
            <person name="Tabak M.A."/>
            <person name="Sorensen S.J."/>
            <person name="Hansen L.H."/>
        </authorList>
    </citation>
    <scope>NUCLEOTIDE SEQUENCE</scope>
    <source>
        <plasmid evidence="3">pRGRH0271</plasmid>
    </source>
</reference>